<accession>A0ABZ1UU26</accession>
<proteinExistence type="predicted"/>
<protein>
    <submittedName>
        <fullName evidence="1">Four-helix bundle copper-binding protein</fullName>
    </submittedName>
</protein>
<evidence type="ECO:0000313" key="1">
    <source>
        <dbReference type="EMBL" id="WUR16256.1"/>
    </source>
</evidence>
<evidence type="ECO:0000313" key="2">
    <source>
        <dbReference type="Proteomes" id="UP000321323"/>
    </source>
</evidence>
<dbReference type="CDD" id="cd08026">
    <property type="entry name" value="DUF326"/>
    <property type="match status" value="1"/>
</dbReference>
<sequence length="110" mass="11692">MMHQQFQDCIDACNACADACDNCAAACLQEGHASEMARCIALNMDCAQVCRLSAALMARGSQFAAALCRVCADICRACAEECGKHSMDHCQRCAEACRRCADACARMAAA</sequence>
<keyword evidence="2" id="KW-1185">Reference proteome</keyword>
<dbReference type="Proteomes" id="UP000321323">
    <property type="component" value="Chromosome"/>
</dbReference>
<dbReference type="InterPro" id="IPR044543">
    <property type="entry name" value="YHJQ-like"/>
</dbReference>
<dbReference type="Pfam" id="PF03860">
    <property type="entry name" value="Csp"/>
    <property type="match status" value="1"/>
</dbReference>
<reference evidence="1 2" key="1">
    <citation type="journal article" date="2019" name="Int. J. Syst. Evol. Microbiol.">
        <title>The Draft Whole-Genome Sequence of the Antibiotic Producer Empedobacter haloabium ATCC 31962 Provides Indications for Its Taxonomic Reclassification.</title>
        <authorList>
            <person name="Miess H."/>
            <person name="Arlt P."/>
            <person name="Apel A.K."/>
            <person name="Weber T."/>
            <person name="Nieselt K."/>
            <person name="Hanssen F."/>
            <person name="Czemmel S."/>
            <person name="Nahnsen S."/>
            <person name="Gross H."/>
        </authorList>
    </citation>
    <scope>NUCLEOTIDE SEQUENCE [LARGE SCALE GENOMIC DNA]</scope>
    <source>
        <strain evidence="1 2">ATCC 31962</strain>
    </source>
</reference>
<dbReference type="PANTHER" id="PTHR37310:SF1">
    <property type="entry name" value="CYTOPLASMIC PROTEIN"/>
    <property type="match status" value="1"/>
</dbReference>
<gene>
    <name evidence="1" type="ORF">E7V67_009725</name>
</gene>
<dbReference type="EMBL" id="CP136508">
    <property type="protein sequence ID" value="WUR16256.1"/>
    <property type="molecule type" value="Genomic_DNA"/>
</dbReference>
<dbReference type="Gene3D" id="1.20.1270.360">
    <property type="match status" value="1"/>
</dbReference>
<organism evidence="1 2">
    <name type="scientific">[Empedobacter] haloabium</name>
    <dbReference type="NCBI Taxonomy" id="592317"/>
    <lineage>
        <taxon>Bacteria</taxon>
        <taxon>Pseudomonadati</taxon>
        <taxon>Pseudomonadota</taxon>
        <taxon>Betaproteobacteria</taxon>
        <taxon>Burkholderiales</taxon>
        <taxon>Oxalobacteraceae</taxon>
        <taxon>Telluria group</taxon>
        <taxon>Telluria group incertae sedis</taxon>
    </lineage>
</organism>
<dbReference type="PANTHER" id="PTHR37310">
    <property type="entry name" value="CYTOPLASMIC PROTEIN-RELATED"/>
    <property type="match status" value="1"/>
</dbReference>
<dbReference type="InterPro" id="IPR005560">
    <property type="entry name" value="Csp_YhjQ"/>
</dbReference>
<name>A0ABZ1UU26_9BURK</name>